<dbReference type="InterPro" id="IPR010621">
    <property type="entry name" value="DUF1214"/>
</dbReference>
<proteinExistence type="predicted"/>
<feature type="signal peptide" evidence="1">
    <location>
        <begin position="1"/>
        <end position="23"/>
    </location>
</feature>
<evidence type="ECO:0000313" key="5">
    <source>
        <dbReference type="Proteomes" id="UP001143362"/>
    </source>
</evidence>
<dbReference type="InterPro" id="IPR010679">
    <property type="entry name" value="DUF1254"/>
</dbReference>
<dbReference type="InterPro" id="IPR037050">
    <property type="entry name" value="DUF1254_sf"/>
</dbReference>
<evidence type="ECO:0000259" key="2">
    <source>
        <dbReference type="Pfam" id="PF06742"/>
    </source>
</evidence>
<dbReference type="PANTHER" id="PTHR36509">
    <property type="entry name" value="BLL3101 PROTEIN"/>
    <property type="match status" value="1"/>
</dbReference>
<dbReference type="Pfam" id="PF06742">
    <property type="entry name" value="DUF1214"/>
    <property type="match status" value="1"/>
</dbReference>
<protein>
    <submittedName>
        <fullName evidence="4">DUF1254 domain-containing protein</fullName>
    </submittedName>
</protein>
<accession>A0ABT3TNW9</accession>
<dbReference type="PANTHER" id="PTHR36509:SF2">
    <property type="entry name" value="BLL3101 PROTEIN"/>
    <property type="match status" value="1"/>
</dbReference>
<sequence>MTTRKVTIRFGGVLMMALLALLAGCNGKKEVQEPVNLKEVAYEAFIYAYPMMEQVKTINGMFTFIGMKPNIVAMNPRYPMDNVGQPIVAPNLTSMTGGLFIDISAGPVTLEIPEIKDRYNVYQFVDVFTHNFYYLGTRTNGGEAGRFTFYNKNQPKPDSGASTPVLMEGDHAILVNRIDIKDRSELDKVREIQQGIKVVSAPSQVRTYPEYDEEKAYSPAFVEYLNELLTEVPEAEAALFERFAAIGIMNKVELSADDLQKIQAGIDAAFATIQAESKNLDVGNGYAGATEIFGTREFLNGNYLGRAAAAYFGLWGNSKEEANYFMLFTEGEGQIRFAKDELPPLTEIGFWSVTVHDENILVEKNEYDSYVLTMDQMKFEEDGSLIITISSTPQQGNWLFTPGGSMTILIRAYQADPNKIGSYVPPGFYSSGVGGHIKPS</sequence>
<dbReference type="RefSeq" id="WP_279247472.1">
    <property type="nucleotide sequence ID" value="NZ_SHNN01000008.1"/>
</dbReference>
<feature type="chain" id="PRO_5045603471" evidence="1">
    <location>
        <begin position="24"/>
        <end position="440"/>
    </location>
</feature>
<evidence type="ECO:0000259" key="3">
    <source>
        <dbReference type="Pfam" id="PF06863"/>
    </source>
</evidence>
<dbReference type="Gene3D" id="2.60.40.1610">
    <property type="entry name" value="Domain of unknown function DUF1254"/>
    <property type="match status" value="1"/>
</dbReference>
<keyword evidence="5" id="KW-1185">Reference proteome</keyword>
<name>A0ABT3TNW9_9GAMM</name>
<evidence type="ECO:0000313" key="4">
    <source>
        <dbReference type="EMBL" id="MCX2983431.1"/>
    </source>
</evidence>
<feature type="domain" description="DUF1214" evidence="2">
    <location>
        <begin position="334"/>
        <end position="416"/>
    </location>
</feature>
<evidence type="ECO:0000256" key="1">
    <source>
        <dbReference type="SAM" id="SignalP"/>
    </source>
</evidence>
<dbReference type="InterPro" id="IPR037049">
    <property type="entry name" value="DUF1214_C_sf"/>
</dbReference>
<dbReference type="EMBL" id="SHNN01000008">
    <property type="protein sequence ID" value="MCX2983431.1"/>
    <property type="molecule type" value="Genomic_DNA"/>
</dbReference>
<dbReference type="Pfam" id="PF06863">
    <property type="entry name" value="DUF1254"/>
    <property type="match status" value="1"/>
</dbReference>
<organism evidence="4 5">
    <name type="scientific">Candidatus Litorirhabdus singularis</name>
    <dbReference type="NCBI Taxonomy" id="2518993"/>
    <lineage>
        <taxon>Bacteria</taxon>
        <taxon>Pseudomonadati</taxon>
        <taxon>Pseudomonadota</taxon>
        <taxon>Gammaproteobacteria</taxon>
        <taxon>Cellvibrionales</taxon>
        <taxon>Halieaceae</taxon>
        <taxon>Candidatus Litorirhabdus</taxon>
    </lineage>
</organism>
<keyword evidence="1" id="KW-0732">Signal</keyword>
<dbReference type="PROSITE" id="PS51257">
    <property type="entry name" value="PROKAR_LIPOPROTEIN"/>
    <property type="match status" value="1"/>
</dbReference>
<gene>
    <name evidence="4" type="ORF">EYC98_21435</name>
</gene>
<comment type="caution">
    <text evidence="4">The sequence shown here is derived from an EMBL/GenBank/DDBJ whole genome shotgun (WGS) entry which is preliminary data.</text>
</comment>
<dbReference type="Gene3D" id="2.60.120.600">
    <property type="entry name" value="Domain of unknown function DUF1214, C-terminal domain"/>
    <property type="match status" value="1"/>
</dbReference>
<reference evidence="4" key="1">
    <citation type="submission" date="2019-02" db="EMBL/GenBank/DDBJ databases">
        <authorList>
            <person name="Li S.-H."/>
        </authorList>
    </citation>
    <scope>NUCLEOTIDE SEQUENCE</scope>
    <source>
        <strain evidence="4">IMCC14734</strain>
    </source>
</reference>
<dbReference type="SUPFAM" id="SSF160935">
    <property type="entry name" value="VPA0735-like"/>
    <property type="match status" value="1"/>
</dbReference>
<feature type="domain" description="DUF1254" evidence="3">
    <location>
        <begin position="75"/>
        <end position="198"/>
    </location>
</feature>
<dbReference type="Proteomes" id="UP001143362">
    <property type="component" value="Unassembled WGS sequence"/>
</dbReference>